<keyword evidence="9 10" id="KW-0573">Peptidoglycan synthesis</keyword>
<dbReference type="Pfam" id="PF02875">
    <property type="entry name" value="Mur_ligase_C"/>
    <property type="match status" value="1"/>
</dbReference>
<dbReference type="Gene3D" id="3.90.190.20">
    <property type="entry name" value="Mur ligase, C-terminal domain"/>
    <property type="match status" value="1"/>
</dbReference>
<dbReference type="InterPro" id="IPR013221">
    <property type="entry name" value="Mur_ligase_cen"/>
</dbReference>
<dbReference type="GO" id="GO:0051301">
    <property type="term" value="P:cell division"/>
    <property type="evidence" value="ECO:0007669"/>
    <property type="project" value="UniProtKB-KW"/>
</dbReference>
<feature type="binding site" evidence="9">
    <location>
        <begin position="169"/>
        <end position="175"/>
    </location>
    <ligand>
        <name>ATP</name>
        <dbReference type="ChEBI" id="CHEBI:30616"/>
    </ligand>
</feature>
<dbReference type="SUPFAM" id="SSF53244">
    <property type="entry name" value="MurD-like peptide ligases, peptide-binding domain"/>
    <property type="match status" value="1"/>
</dbReference>
<dbReference type="PANTHER" id="PTHR43692">
    <property type="entry name" value="UDP-N-ACETYLMURAMOYLALANINE--D-GLUTAMATE LIGASE"/>
    <property type="match status" value="1"/>
</dbReference>
<reference evidence="13 14" key="1">
    <citation type="submission" date="2018-11" db="EMBL/GenBank/DDBJ databases">
        <authorList>
            <person name="Da X."/>
        </authorList>
    </citation>
    <scope>NUCLEOTIDE SEQUENCE [LARGE SCALE GENOMIC DNA]</scope>
    <source>
        <strain evidence="13 14">S14-144</strain>
    </source>
</reference>
<dbReference type="InterPro" id="IPR004101">
    <property type="entry name" value="Mur_ligase_C"/>
</dbReference>
<dbReference type="NCBIfam" id="TIGR01087">
    <property type="entry name" value="murD"/>
    <property type="match status" value="1"/>
</dbReference>
<dbReference type="InterPro" id="IPR005762">
    <property type="entry name" value="MurD"/>
</dbReference>
<evidence type="ECO:0000259" key="11">
    <source>
        <dbReference type="Pfam" id="PF02875"/>
    </source>
</evidence>
<evidence type="ECO:0000256" key="1">
    <source>
        <dbReference type="ARBA" id="ARBA00004496"/>
    </source>
</evidence>
<dbReference type="PANTHER" id="PTHR43692:SF1">
    <property type="entry name" value="UDP-N-ACETYLMURAMOYLALANINE--D-GLUTAMATE LIGASE"/>
    <property type="match status" value="1"/>
</dbReference>
<comment type="similarity">
    <text evidence="9">Belongs to the MurCDEF family.</text>
</comment>
<evidence type="ECO:0000256" key="4">
    <source>
        <dbReference type="ARBA" id="ARBA00022598"/>
    </source>
</evidence>
<evidence type="ECO:0000256" key="5">
    <source>
        <dbReference type="ARBA" id="ARBA00022618"/>
    </source>
</evidence>
<evidence type="ECO:0000256" key="2">
    <source>
        <dbReference type="ARBA" id="ARBA00004752"/>
    </source>
</evidence>
<feature type="domain" description="Mur ligase C-terminal" evidence="11">
    <location>
        <begin position="351"/>
        <end position="469"/>
    </location>
</feature>
<evidence type="ECO:0000256" key="8">
    <source>
        <dbReference type="ARBA" id="ARBA00023306"/>
    </source>
</evidence>
<dbReference type="PROSITE" id="PS01011">
    <property type="entry name" value="FOLYLPOLYGLU_SYNT_1"/>
    <property type="match status" value="1"/>
</dbReference>
<dbReference type="GO" id="GO:0071555">
    <property type="term" value="P:cell wall organization"/>
    <property type="evidence" value="ECO:0007669"/>
    <property type="project" value="UniProtKB-KW"/>
</dbReference>
<keyword evidence="6 9" id="KW-0547">Nucleotide-binding</keyword>
<dbReference type="GO" id="GO:0005524">
    <property type="term" value="F:ATP binding"/>
    <property type="evidence" value="ECO:0007669"/>
    <property type="project" value="UniProtKB-UniRule"/>
</dbReference>
<name>A0A3G8ZY33_9ACTN</name>
<dbReference type="Gene3D" id="3.40.1190.10">
    <property type="entry name" value="Mur-like, catalytic domain"/>
    <property type="match status" value="1"/>
</dbReference>
<dbReference type="OrthoDB" id="9809796at2"/>
<dbReference type="EC" id="6.3.2.9" evidence="9 10"/>
<keyword evidence="9 10" id="KW-0961">Cell wall biogenesis/degradation</keyword>
<dbReference type="GO" id="GO:0008764">
    <property type="term" value="F:UDP-N-acetylmuramoylalanine-D-glutamate ligase activity"/>
    <property type="evidence" value="ECO:0007669"/>
    <property type="project" value="UniProtKB-UniRule"/>
</dbReference>
<accession>A0A3G8ZY33</accession>
<dbReference type="HAMAP" id="MF_00639">
    <property type="entry name" value="MurD"/>
    <property type="match status" value="1"/>
</dbReference>
<keyword evidence="14" id="KW-1185">Reference proteome</keyword>
<dbReference type="Pfam" id="PF08245">
    <property type="entry name" value="Mur_ligase_M"/>
    <property type="match status" value="1"/>
</dbReference>
<keyword evidence="7 9" id="KW-0067">ATP-binding</keyword>
<evidence type="ECO:0000256" key="10">
    <source>
        <dbReference type="RuleBase" id="RU003664"/>
    </source>
</evidence>
<evidence type="ECO:0000256" key="9">
    <source>
        <dbReference type="HAMAP-Rule" id="MF_00639"/>
    </source>
</evidence>
<keyword evidence="8 9" id="KW-0131">Cell cycle</keyword>
<dbReference type="GO" id="GO:0009252">
    <property type="term" value="P:peptidoglycan biosynthetic process"/>
    <property type="evidence" value="ECO:0007669"/>
    <property type="project" value="UniProtKB-UniRule"/>
</dbReference>
<keyword evidence="4 9" id="KW-0436">Ligase</keyword>
<comment type="catalytic activity">
    <reaction evidence="9 10">
        <text>UDP-N-acetyl-alpha-D-muramoyl-L-alanine + D-glutamate + ATP = UDP-N-acetyl-alpha-D-muramoyl-L-alanyl-D-glutamate + ADP + phosphate + H(+)</text>
        <dbReference type="Rhea" id="RHEA:16429"/>
        <dbReference type="ChEBI" id="CHEBI:15378"/>
        <dbReference type="ChEBI" id="CHEBI:29986"/>
        <dbReference type="ChEBI" id="CHEBI:30616"/>
        <dbReference type="ChEBI" id="CHEBI:43474"/>
        <dbReference type="ChEBI" id="CHEBI:83898"/>
        <dbReference type="ChEBI" id="CHEBI:83900"/>
        <dbReference type="ChEBI" id="CHEBI:456216"/>
        <dbReference type="EC" id="6.3.2.9"/>
    </reaction>
</comment>
<keyword evidence="5 9" id="KW-0132">Cell division</keyword>
<evidence type="ECO:0000256" key="6">
    <source>
        <dbReference type="ARBA" id="ARBA00022741"/>
    </source>
</evidence>
<protein>
    <recommendedName>
        <fullName evidence="9 10">UDP-N-acetylmuramoylalanine--D-glutamate ligase</fullName>
        <ecNumber evidence="9 10">6.3.2.9</ecNumber>
    </recommendedName>
    <alternativeName>
        <fullName evidence="9">D-glutamic acid-adding enzyme</fullName>
    </alternativeName>
    <alternativeName>
        <fullName evidence="9">UDP-N-acetylmuramoyl-L-alanyl-D-glutamate synthetase</fullName>
    </alternativeName>
</protein>
<dbReference type="InterPro" id="IPR018109">
    <property type="entry name" value="Folylpolyglutamate_synth_CS"/>
</dbReference>
<dbReference type="KEGG" id="nak:EH165_15010"/>
<proteinExistence type="inferred from homology"/>
<comment type="function">
    <text evidence="9 10">Cell wall formation. Catalyzes the addition of glutamate to the nucleotide precursor UDP-N-acetylmuramoyl-L-alanine (UMA).</text>
</comment>
<dbReference type="AlphaFoldDB" id="A0A3G8ZY33"/>
<evidence type="ECO:0000256" key="3">
    <source>
        <dbReference type="ARBA" id="ARBA00022490"/>
    </source>
</evidence>
<organism evidence="13 14">
    <name type="scientific">Nakamurella antarctica</name>
    <dbReference type="NCBI Taxonomy" id="1902245"/>
    <lineage>
        <taxon>Bacteria</taxon>
        <taxon>Bacillati</taxon>
        <taxon>Actinomycetota</taxon>
        <taxon>Actinomycetes</taxon>
        <taxon>Nakamurellales</taxon>
        <taxon>Nakamurellaceae</taxon>
        <taxon>Nakamurella</taxon>
    </lineage>
</organism>
<dbReference type="Proteomes" id="UP000268084">
    <property type="component" value="Chromosome"/>
</dbReference>
<comment type="subcellular location">
    <subcellularLocation>
        <location evidence="1 9 10">Cytoplasm</location>
    </subcellularLocation>
</comment>
<dbReference type="EMBL" id="CP034170">
    <property type="protein sequence ID" value="AZI59254.1"/>
    <property type="molecule type" value="Genomic_DNA"/>
</dbReference>
<dbReference type="InterPro" id="IPR036565">
    <property type="entry name" value="Mur-like_cat_sf"/>
</dbReference>
<comment type="pathway">
    <text evidence="2 9 10">Cell wall biogenesis; peptidoglycan biosynthesis.</text>
</comment>
<evidence type="ECO:0000259" key="12">
    <source>
        <dbReference type="Pfam" id="PF08245"/>
    </source>
</evidence>
<sequence>MNARSPLALPSPGPTARAHRSFRRWLPKWARVRMRWLRTVCSAPSAATSSRSVMRPQISFADLPGRRVGIYGLGTEGKANVRACLALGVEPVLVADTAPQTEDPELDGRAVLAFSSGALLGCDTVIKSPGISRYSAGVRELEAAGVQVVGGLGLWLQDADRSKVVVITGTKGKSTTTAITGHLLERLGYRCLIGGNIGVPPWDPALPSGDVDFWVIEASSYQATDLSCSPAVVAVTSLHPDHLPWHAGDPELYYRDKLSAAAQPGAQLTVANGDSDLIAARQQLLGPRVQWIHADDDPDAHWMDGLGLLGAHNRRNALIARACLVALGVPEASDDELLAAAAQGFAGLDSRLKVVGVINGVTFIDDNLSTNVLPTLAAVDSFPAQRVALIVGGQSRGIEYGSLATGLRARTEKLLMLTVPDNGTAIRAQVEAVGAGDQVEIVDTAGLRAAVRAGYEWVGPGGVVLLSPAAPSFGIFRDYKERGEVFVAAMHEITG</sequence>
<dbReference type="SUPFAM" id="SSF53623">
    <property type="entry name" value="MurD-like peptide ligases, catalytic domain"/>
    <property type="match status" value="1"/>
</dbReference>
<gene>
    <name evidence="9 13" type="primary">murD</name>
    <name evidence="13" type="ORF">EH165_15010</name>
</gene>
<keyword evidence="3 9" id="KW-0963">Cytoplasm</keyword>
<dbReference type="Gene3D" id="3.40.50.720">
    <property type="entry name" value="NAD(P)-binding Rossmann-like Domain"/>
    <property type="match status" value="1"/>
</dbReference>
<dbReference type="GO" id="GO:0008360">
    <property type="term" value="P:regulation of cell shape"/>
    <property type="evidence" value="ECO:0007669"/>
    <property type="project" value="UniProtKB-KW"/>
</dbReference>
<dbReference type="GO" id="GO:0004326">
    <property type="term" value="F:tetrahydrofolylpolyglutamate synthase activity"/>
    <property type="evidence" value="ECO:0007669"/>
    <property type="project" value="InterPro"/>
</dbReference>
<evidence type="ECO:0000256" key="7">
    <source>
        <dbReference type="ARBA" id="ARBA00022840"/>
    </source>
</evidence>
<dbReference type="GO" id="GO:0005737">
    <property type="term" value="C:cytoplasm"/>
    <property type="evidence" value="ECO:0007669"/>
    <property type="project" value="UniProtKB-SubCell"/>
</dbReference>
<keyword evidence="9 10" id="KW-0133">Cell shape</keyword>
<evidence type="ECO:0000313" key="13">
    <source>
        <dbReference type="EMBL" id="AZI59254.1"/>
    </source>
</evidence>
<dbReference type="UniPathway" id="UPA00219"/>
<evidence type="ECO:0000313" key="14">
    <source>
        <dbReference type="Proteomes" id="UP000268084"/>
    </source>
</evidence>
<dbReference type="InterPro" id="IPR036615">
    <property type="entry name" value="Mur_ligase_C_dom_sf"/>
</dbReference>
<reference evidence="13 14" key="2">
    <citation type="submission" date="2018-12" db="EMBL/GenBank/DDBJ databases">
        <title>Nakamurella antarcticus sp. nov., isolated from Antarctica South Shetland Islands soil.</title>
        <authorList>
            <person name="Peng F."/>
        </authorList>
    </citation>
    <scope>NUCLEOTIDE SEQUENCE [LARGE SCALE GENOMIC DNA]</scope>
    <source>
        <strain evidence="13 14">S14-144</strain>
    </source>
</reference>
<feature type="domain" description="Mur ligase central" evidence="12">
    <location>
        <begin position="167"/>
        <end position="279"/>
    </location>
</feature>